<dbReference type="KEGG" id="pno:SNOG_02433"/>
<accession>Q0V0N1</accession>
<dbReference type="RefSeq" id="XP_001793037.1">
    <property type="nucleotide sequence ID" value="XM_001792985.1"/>
</dbReference>
<dbReference type="Proteomes" id="UP000001055">
    <property type="component" value="Unassembled WGS sequence"/>
</dbReference>
<proteinExistence type="predicted"/>
<sequence length="67" mass="7347">MALDLWVLHRCIAGLFHELVVQPREIFSPVSRALRAVQAPFSVEFLPPSSGTCRSPTPNVTITTPTS</sequence>
<protein>
    <submittedName>
        <fullName evidence="1">Uncharacterized protein</fullName>
    </submittedName>
</protein>
<dbReference type="InParanoid" id="Q0V0N1"/>
<reference evidence="2" key="1">
    <citation type="journal article" date="2007" name="Plant Cell">
        <title>Dothideomycete-plant interactions illuminated by genome sequencing and EST analysis of the wheat pathogen Stagonospora nodorum.</title>
        <authorList>
            <person name="Hane J.K."/>
            <person name="Lowe R.G."/>
            <person name="Solomon P.S."/>
            <person name="Tan K.C."/>
            <person name="Schoch C.L."/>
            <person name="Spatafora J.W."/>
            <person name="Crous P.W."/>
            <person name="Kodira C."/>
            <person name="Birren B.W."/>
            <person name="Galagan J.E."/>
            <person name="Torriani S.F."/>
            <person name="McDonald B.A."/>
            <person name="Oliver R.P."/>
        </authorList>
    </citation>
    <scope>NUCLEOTIDE SEQUENCE [LARGE SCALE GENOMIC DNA]</scope>
    <source>
        <strain evidence="2">SN15 / ATCC MYA-4574 / FGSC 10173</strain>
    </source>
</reference>
<evidence type="ECO:0000313" key="2">
    <source>
        <dbReference type="Proteomes" id="UP000001055"/>
    </source>
</evidence>
<evidence type="ECO:0000313" key="1">
    <source>
        <dbReference type="EMBL" id="EAT90645.1"/>
    </source>
</evidence>
<dbReference type="GeneID" id="5969887"/>
<name>Q0V0N1_PHANO</name>
<organism evidence="1 2">
    <name type="scientific">Phaeosphaeria nodorum (strain SN15 / ATCC MYA-4574 / FGSC 10173)</name>
    <name type="common">Glume blotch fungus</name>
    <name type="synonym">Parastagonospora nodorum</name>
    <dbReference type="NCBI Taxonomy" id="321614"/>
    <lineage>
        <taxon>Eukaryota</taxon>
        <taxon>Fungi</taxon>
        <taxon>Dikarya</taxon>
        <taxon>Ascomycota</taxon>
        <taxon>Pezizomycotina</taxon>
        <taxon>Dothideomycetes</taxon>
        <taxon>Pleosporomycetidae</taxon>
        <taxon>Pleosporales</taxon>
        <taxon>Pleosporineae</taxon>
        <taxon>Phaeosphaeriaceae</taxon>
        <taxon>Parastagonospora</taxon>
    </lineage>
</organism>
<dbReference type="AlphaFoldDB" id="Q0V0N1"/>
<gene>
    <name evidence="1" type="ORF">SNOG_02433</name>
</gene>
<dbReference type="EMBL" id="CH445327">
    <property type="protein sequence ID" value="EAT90645.1"/>
    <property type="molecule type" value="Genomic_DNA"/>
</dbReference>